<evidence type="ECO:0000313" key="1">
    <source>
        <dbReference type="EMBL" id="KER30483.1"/>
    </source>
</evidence>
<dbReference type="KEGG" id="ovi:T265_03093"/>
<dbReference type="GeneID" id="20317280"/>
<keyword evidence="2" id="KW-1185">Reference proteome</keyword>
<dbReference type="CTD" id="20317280"/>
<dbReference type="Proteomes" id="UP000054324">
    <property type="component" value="Unassembled WGS sequence"/>
</dbReference>
<proteinExistence type="predicted"/>
<name>A0A074ZST1_OPIVI</name>
<organism evidence="1 2">
    <name type="scientific">Opisthorchis viverrini</name>
    <name type="common">Southeast Asian liver fluke</name>
    <dbReference type="NCBI Taxonomy" id="6198"/>
    <lineage>
        <taxon>Eukaryota</taxon>
        <taxon>Metazoa</taxon>
        <taxon>Spiralia</taxon>
        <taxon>Lophotrochozoa</taxon>
        <taxon>Platyhelminthes</taxon>
        <taxon>Trematoda</taxon>
        <taxon>Digenea</taxon>
        <taxon>Opisthorchiida</taxon>
        <taxon>Opisthorchiata</taxon>
        <taxon>Opisthorchiidae</taxon>
        <taxon>Opisthorchis</taxon>
    </lineage>
</organism>
<evidence type="ECO:0000313" key="2">
    <source>
        <dbReference type="Proteomes" id="UP000054324"/>
    </source>
</evidence>
<protein>
    <submittedName>
        <fullName evidence="1">Uncharacterized protein</fullName>
    </submittedName>
</protein>
<dbReference type="EMBL" id="KL596660">
    <property type="protein sequence ID" value="KER30483.1"/>
    <property type="molecule type" value="Genomic_DNA"/>
</dbReference>
<gene>
    <name evidence="1" type="ORF">T265_03093</name>
</gene>
<sequence length="109" mass="12142">MEGSEAERQIDGLRASIAPQLSPTINRITIVGPRVRAIKRTSALTVKPNNDEINRSAVASFQCPVAMHLERYTRTETLPCCPSLDGDNGGTRVRFEPQTFRLVSLRLNY</sequence>
<accession>A0A074ZST1</accession>
<reference evidence="1 2" key="1">
    <citation type="submission" date="2013-11" db="EMBL/GenBank/DDBJ databases">
        <title>Opisthorchis viverrini - life in the bile duct.</title>
        <authorList>
            <person name="Young N.D."/>
            <person name="Nagarajan N."/>
            <person name="Lin S.J."/>
            <person name="Korhonen P.K."/>
            <person name="Jex A.R."/>
            <person name="Hall R.S."/>
            <person name="Safavi-Hemami H."/>
            <person name="Kaewkong W."/>
            <person name="Bertrand D."/>
            <person name="Gao S."/>
            <person name="Seet Q."/>
            <person name="Wongkham S."/>
            <person name="Teh B.T."/>
            <person name="Wongkham C."/>
            <person name="Intapan P.M."/>
            <person name="Maleewong W."/>
            <person name="Yang X."/>
            <person name="Hu M."/>
            <person name="Wang Z."/>
            <person name="Hofmann A."/>
            <person name="Sternberg P.W."/>
            <person name="Tan P."/>
            <person name="Wang J."/>
            <person name="Gasser R.B."/>
        </authorList>
    </citation>
    <scope>NUCLEOTIDE SEQUENCE [LARGE SCALE GENOMIC DNA]</scope>
</reference>
<dbReference type="AlphaFoldDB" id="A0A074ZST1"/>
<dbReference type="RefSeq" id="XP_009165762.1">
    <property type="nucleotide sequence ID" value="XM_009167498.1"/>
</dbReference>